<dbReference type="GO" id="GO:0046872">
    <property type="term" value="F:metal ion binding"/>
    <property type="evidence" value="ECO:0007669"/>
    <property type="project" value="UniProtKB-KW"/>
</dbReference>
<feature type="domain" description="Rieske" evidence="6">
    <location>
        <begin position="9"/>
        <end position="110"/>
    </location>
</feature>
<protein>
    <submittedName>
        <fullName evidence="7">Toluene-4-sulfonate monooxygenase system iron-sulfur subunit TsaM1</fullName>
        <ecNumber evidence="7">1.14.14.-</ecNumber>
    </submittedName>
</protein>
<evidence type="ECO:0000256" key="1">
    <source>
        <dbReference type="ARBA" id="ARBA00022714"/>
    </source>
</evidence>
<evidence type="ECO:0000256" key="5">
    <source>
        <dbReference type="ARBA" id="ARBA00023014"/>
    </source>
</evidence>
<dbReference type="EC" id="1.14.14.-" evidence="7"/>
<keyword evidence="7" id="KW-0503">Monooxygenase</keyword>
<evidence type="ECO:0000313" key="7">
    <source>
        <dbReference type="EMBL" id="VVN73065.1"/>
    </source>
</evidence>
<accession>A0A5E7A4T2</accession>
<dbReference type="PROSITE" id="PS51296">
    <property type="entry name" value="RIESKE"/>
    <property type="match status" value="1"/>
</dbReference>
<evidence type="ECO:0000313" key="8">
    <source>
        <dbReference type="Proteomes" id="UP000381093"/>
    </source>
</evidence>
<reference evidence="7 8" key="1">
    <citation type="submission" date="2019-09" db="EMBL/GenBank/DDBJ databases">
        <authorList>
            <person name="Chandra G."/>
            <person name="Truman W A."/>
        </authorList>
    </citation>
    <scope>NUCLEOTIDE SEQUENCE [LARGE SCALE GENOMIC DNA]</scope>
    <source>
        <strain evidence="7">PS710</strain>
    </source>
</reference>
<dbReference type="Proteomes" id="UP000381093">
    <property type="component" value="Unassembled WGS sequence"/>
</dbReference>
<sequence>MRKYVLNTWYPLTWSRNVGRELASYTLIEQKLVAYRKTDGSVAVLEDACPHRLLPLSAGKLKGDTVECGYHGMTFDCSGKCVRVPGQDNIPSTAVVKTFPAHENMGMLWVWMGDPELADTSKVFDLPEYHSPEWSAVEGDALLIKADYLNLADNLCDPAHVNFVHLSTLGNASGENIPVYFEEEEHKVLTWRWILDAPAIPVFAKHGNFKGNVDRWHYYHYYAPSLAIIDFGSANTGTGAPEGKLDNCIRMFACHFIRPVDAHTSVDHWLHVKNFQATDAQNKELSDDFRIAFAEDKAILEAIDENEQRYPGRRPVRIAIDAAPQRMRRMVDRMIQAEATTQ</sequence>
<dbReference type="PANTHER" id="PTHR21266:SF60">
    <property type="entry name" value="3-KETOSTEROID-9-ALPHA-MONOOXYGENASE, OXYGENASE COMPONENT"/>
    <property type="match status" value="1"/>
</dbReference>
<keyword evidence="1" id="KW-0001">2Fe-2S</keyword>
<keyword evidence="4" id="KW-0408">Iron</keyword>
<dbReference type="InterPro" id="IPR050584">
    <property type="entry name" value="Cholesterol_7-desaturase"/>
</dbReference>
<name>A0A5E7A4T2_PSEFL</name>
<dbReference type="Gene3D" id="3.90.380.10">
    <property type="entry name" value="Naphthalene 1,2-dioxygenase Alpha Subunit, Chain A, domain 1"/>
    <property type="match status" value="1"/>
</dbReference>
<dbReference type="Pfam" id="PF00355">
    <property type="entry name" value="Rieske"/>
    <property type="match status" value="1"/>
</dbReference>
<evidence type="ECO:0000256" key="2">
    <source>
        <dbReference type="ARBA" id="ARBA00022723"/>
    </source>
</evidence>
<dbReference type="AlphaFoldDB" id="A0A5E7A4T2"/>
<evidence type="ECO:0000256" key="4">
    <source>
        <dbReference type="ARBA" id="ARBA00023004"/>
    </source>
</evidence>
<dbReference type="Gene3D" id="2.102.10.10">
    <property type="entry name" value="Rieske [2Fe-2S] iron-sulphur domain"/>
    <property type="match status" value="1"/>
</dbReference>
<dbReference type="EMBL" id="CABVHW010000001">
    <property type="protein sequence ID" value="VVN73065.1"/>
    <property type="molecule type" value="Genomic_DNA"/>
</dbReference>
<dbReference type="GO" id="GO:0004497">
    <property type="term" value="F:monooxygenase activity"/>
    <property type="evidence" value="ECO:0007669"/>
    <property type="project" value="UniProtKB-KW"/>
</dbReference>
<dbReference type="InterPro" id="IPR017941">
    <property type="entry name" value="Rieske_2Fe-2S"/>
</dbReference>
<organism evidence="7 8">
    <name type="scientific">Pseudomonas fluorescens</name>
    <dbReference type="NCBI Taxonomy" id="294"/>
    <lineage>
        <taxon>Bacteria</taxon>
        <taxon>Pseudomonadati</taxon>
        <taxon>Pseudomonadota</taxon>
        <taxon>Gammaproteobacteria</taxon>
        <taxon>Pseudomonadales</taxon>
        <taxon>Pseudomonadaceae</taxon>
        <taxon>Pseudomonas</taxon>
    </lineage>
</organism>
<evidence type="ECO:0000259" key="6">
    <source>
        <dbReference type="PROSITE" id="PS51296"/>
    </source>
</evidence>
<dbReference type="Pfam" id="PF19112">
    <property type="entry name" value="VanA_C"/>
    <property type="match status" value="1"/>
</dbReference>
<dbReference type="InterPro" id="IPR036922">
    <property type="entry name" value="Rieske_2Fe-2S_sf"/>
</dbReference>
<keyword evidence="2" id="KW-0479">Metal-binding</keyword>
<gene>
    <name evidence="7" type="primary">tsaM1_1</name>
    <name evidence="7" type="ORF">PS710_00562</name>
</gene>
<keyword evidence="3 7" id="KW-0560">Oxidoreductase</keyword>
<dbReference type="PANTHER" id="PTHR21266">
    <property type="entry name" value="IRON-SULFUR DOMAIN CONTAINING PROTEIN"/>
    <property type="match status" value="1"/>
</dbReference>
<dbReference type="SUPFAM" id="SSF55961">
    <property type="entry name" value="Bet v1-like"/>
    <property type="match status" value="1"/>
</dbReference>
<dbReference type="CDD" id="cd08878">
    <property type="entry name" value="RHO_alpha_C_DMO-like"/>
    <property type="match status" value="1"/>
</dbReference>
<dbReference type="RefSeq" id="WP_150763070.1">
    <property type="nucleotide sequence ID" value="NZ_CABVHW010000001.1"/>
</dbReference>
<dbReference type="SUPFAM" id="SSF50022">
    <property type="entry name" value="ISP domain"/>
    <property type="match status" value="1"/>
</dbReference>
<proteinExistence type="predicted"/>
<dbReference type="InterPro" id="IPR044043">
    <property type="entry name" value="VanA_C_cat"/>
</dbReference>
<dbReference type="GO" id="GO:0051537">
    <property type="term" value="F:2 iron, 2 sulfur cluster binding"/>
    <property type="evidence" value="ECO:0007669"/>
    <property type="project" value="UniProtKB-KW"/>
</dbReference>
<keyword evidence="5" id="KW-0411">Iron-sulfur</keyword>
<evidence type="ECO:0000256" key="3">
    <source>
        <dbReference type="ARBA" id="ARBA00023002"/>
    </source>
</evidence>